<proteinExistence type="predicted"/>
<dbReference type="Gene3D" id="1.20.1260.10">
    <property type="match status" value="1"/>
</dbReference>
<dbReference type="PANTHER" id="PTHR30458">
    <property type="entry name" value="PHENYLACETIC ACID DEGRADATION PROTEIN PAA"/>
    <property type="match status" value="1"/>
</dbReference>
<dbReference type="PIRSF" id="PIRSF037834">
    <property type="entry name" value="PA_CoA_Oase3"/>
    <property type="match status" value="1"/>
</dbReference>
<protein>
    <submittedName>
        <fullName evidence="1">1,2-phenylacetyl-CoA epoxidase subunit PaaC</fullName>
        <ecNumber evidence="1">1.14.13.149</ecNumber>
    </submittedName>
</protein>
<organism evidence="1 2">
    <name type="scientific">Agaribacillus aureus</name>
    <dbReference type="NCBI Taxonomy" id="3051825"/>
    <lineage>
        <taxon>Bacteria</taxon>
        <taxon>Pseudomonadati</taxon>
        <taxon>Bacteroidota</taxon>
        <taxon>Cytophagia</taxon>
        <taxon>Cytophagales</taxon>
        <taxon>Splendidivirgaceae</taxon>
        <taxon>Agaribacillus</taxon>
    </lineage>
</organism>
<dbReference type="Proteomes" id="UP001172083">
    <property type="component" value="Unassembled WGS sequence"/>
</dbReference>
<evidence type="ECO:0000313" key="2">
    <source>
        <dbReference type="Proteomes" id="UP001172083"/>
    </source>
</evidence>
<dbReference type="GO" id="GO:0097266">
    <property type="term" value="F:phenylacetyl-CoA 1,2-epoxidase activity"/>
    <property type="evidence" value="ECO:0007669"/>
    <property type="project" value="UniProtKB-EC"/>
</dbReference>
<dbReference type="EC" id="1.14.13.149" evidence="1"/>
<dbReference type="EMBL" id="JAUJEB010000009">
    <property type="protein sequence ID" value="MDN5216616.1"/>
    <property type="molecule type" value="Genomic_DNA"/>
</dbReference>
<dbReference type="PANTHER" id="PTHR30458:SF0">
    <property type="entry name" value="1,2-PHENYLACETYL-COA EPOXIDASE, SUBUNIT C"/>
    <property type="match status" value="1"/>
</dbReference>
<reference evidence="1" key="1">
    <citation type="submission" date="2023-06" db="EMBL/GenBank/DDBJ databases">
        <title>Genomic of Agaribacillus aureum.</title>
        <authorList>
            <person name="Wang G."/>
        </authorList>
    </citation>
    <scope>NUCLEOTIDE SEQUENCE</scope>
    <source>
        <strain evidence="1">BMA12</strain>
    </source>
</reference>
<dbReference type="InterPro" id="IPR012347">
    <property type="entry name" value="Ferritin-like"/>
</dbReference>
<dbReference type="InterPro" id="IPR007814">
    <property type="entry name" value="PaaA_PaaC"/>
</dbReference>
<dbReference type="InterPro" id="IPR052703">
    <property type="entry name" value="Aromatic_CoA_ox/epox"/>
</dbReference>
<dbReference type="InterPro" id="IPR009078">
    <property type="entry name" value="Ferritin-like_SF"/>
</dbReference>
<evidence type="ECO:0000313" key="1">
    <source>
        <dbReference type="EMBL" id="MDN5216616.1"/>
    </source>
</evidence>
<dbReference type="SUPFAM" id="SSF47240">
    <property type="entry name" value="Ferritin-like"/>
    <property type="match status" value="1"/>
</dbReference>
<accession>A0ABT8LHE1</accession>
<dbReference type="InterPro" id="IPR011882">
    <property type="entry name" value="PaaC"/>
</dbReference>
<sequence>MQDKIYQYLLLTGDNAMILGHRLSELCGHGPSLETDIALTNISLDLFGQTRNYFQLAGALTTDNKSEDDIAFLRMAHDYRNVLLVEQPNKDFAHVIVRQFLFDSFHILLLKELTNSNDQQIAAIAQKSLKEVTYHLDFSSEWVKRLGAGTEESHQKMQDAIDFLYPYSGELLEETPIELEMKEMGIGADLPAMKTNYYNHIHQVLEEATLVPPETSWFQSGGKKGIHSEHLGFILAELQYMQRAYPNMNW</sequence>
<gene>
    <name evidence="1" type="primary">paaC</name>
    <name evidence="1" type="ORF">QQ020_31390</name>
</gene>
<dbReference type="NCBIfam" id="TIGR02158">
    <property type="entry name" value="PA_CoA_Oxy3"/>
    <property type="match status" value="1"/>
</dbReference>
<keyword evidence="2" id="KW-1185">Reference proteome</keyword>
<dbReference type="Pfam" id="PF05138">
    <property type="entry name" value="PaaA_PaaC"/>
    <property type="match status" value="1"/>
</dbReference>
<dbReference type="RefSeq" id="WP_346761948.1">
    <property type="nucleotide sequence ID" value="NZ_JAUJEB010000009.1"/>
</dbReference>
<keyword evidence="1" id="KW-0560">Oxidoreductase</keyword>
<comment type="caution">
    <text evidence="1">The sequence shown here is derived from an EMBL/GenBank/DDBJ whole genome shotgun (WGS) entry which is preliminary data.</text>
</comment>
<name>A0ABT8LHE1_9BACT</name>